<dbReference type="CDD" id="cd07007">
    <property type="entry name" value="cupin_CapF-like_C"/>
    <property type="match status" value="1"/>
</dbReference>
<feature type="domain" description="Capsular polysaccharide assembling protein CapF C-terminal" evidence="2">
    <location>
        <begin position="256"/>
        <end position="365"/>
    </location>
</feature>
<organism evidence="3 4">
    <name type="scientific">Robertmurraya mangrovi</name>
    <dbReference type="NCBI Taxonomy" id="3098077"/>
    <lineage>
        <taxon>Bacteria</taxon>
        <taxon>Bacillati</taxon>
        <taxon>Bacillota</taxon>
        <taxon>Bacilli</taxon>
        <taxon>Bacillales</taxon>
        <taxon>Bacillaceae</taxon>
        <taxon>Robertmurraya</taxon>
    </lineage>
</organism>
<dbReference type="EMBL" id="JAXOFX010000012">
    <property type="protein sequence ID" value="MDZ5473318.1"/>
    <property type="molecule type" value="Genomic_DNA"/>
</dbReference>
<feature type="domain" description="NAD-dependent epimerase/dehydratase" evidence="1">
    <location>
        <begin position="3"/>
        <end position="189"/>
    </location>
</feature>
<evidence type="ECO:0000259" key="1">
    <source>
        <dbReference type="Pfam" id="PF01370"/>
    </source>
</evidence>
<proteinExistence type="predicted"/>
<accession>A0ABU5J1P3</accession>
<dbReference type="PANTHER" id="PTHR43245:SF55">
    <property type="entry name" value="NAD(P)-BINDING DOMAIN-CONTAINING PROTEIN"/>
    <property type="match status" value="1"/>
</dbReference>
<evidence type="ECO:0000313" key="4">
    <source>
        <dbReference type="Proteomes" id="UP001290455"/>
    </source>
</evidence>
<name>A0ABU5J1P3_9BACI</name>
<dbReference type="RefSeq" id="WP_322447612.1">
    <property type="nucleotide sequence ID" value="NZ_JAXOFX010000012.1"/>
</dbReference>
<comment type="caution">
    <text evidence="3">The sequence shown here is derived from an EMBL/GenBank/DDBJ whole genome shotgun (WGS) entry which is preliminary data.</text>
</comment>
<dbReference type="InterPro" id="IPR029303">
    <property type="entry name" value="CapF_C"/>
</dbReference>
<evidence type="ECO:0000259" key="2">
    <source>
        <dbReference type="Pfam" id="PF14667"/>
    </source>
</evidence>
<dbReference type="Pfam" id="PF14667">
    <property type="entry name" value="Polysacc_synt_C"/>
    <property type="match status" value="1"/>
</dbReference>
<dbReference type="Gene3D" id="2.60.120.10">
    <property type="entry name" value="Jelly Rolls"/>
    <property type="match status" value="1"/>
</dbReference>
<dbReference type="SUPFAM" id="SSF51735">
    <property type="entry name" value="NAD(P)-binding Rossmann-fold domains"/>
    <property type="match status" value="1"/>
</dbReference>
<dbReference type="PANTHER" id="PTHR43245">
    <property type="entry name" value="BIFUNCTIONAL POLYMYXIN RESISTANCE PROTEIN ARNA"/>
    <property type="match status" value="1"/>
</dbReference>
<dbReference type="SUPFAM" id="SSF51182">
    <property type="entry name" value="RmlC-like cupins"/>
    <property type="match status" value="1"/>
</dbReference>
<dbReference type="InterPro" id="IPR011051">
    <property type="entry name" value="RmlC_Cupin_sf"/>
</dbReference>
<gene>
    <name evidence="3" type="ORF">SM124_16490</name>
</gene>
<dbReference type="InterPro" id="IPR050177">
    <property type="entry name" value="Lipid_A_modif_metabolic_enz"/>
</dbReference>
<reference evidence="3 4" key="1">
    <citation type="submission" date="2023-11" db="EMBL/GenBank/DDBJ databases">
        <title>Bacillus jintuensis, isolated from a mudflat on the Beibu Gulf coast.</title>
        <authorList>
            <person name="Li M."/>
        </authorList>
    </citation>
    <scope>NUCLEOTIDE SEQUENCE [LARGE SCALE GENOMIC DNA]</scope>
    <source>
        <strain evidence="3 4">31A1R</strain>
    </source>
</reference>
<sequence length="369" mass="42467">MKILVTGANGFVGKNLIAELINRGYKNIFKVTKETESFLMESYIAECDFIFHLAGVNRPKNENEFMEVNRDYTLELLELLKKHNNKSPILLTSSIQAEKDNLYGKSKKAGEDLLFSYSKDTGAKVLVYRLPNLFGKWCRPNYNSVVATFSHNIARGIDIQIHNSNVELTLAYIDDVINEFLRAIEGGESRKGEFCYVPVTHRVRLGEIAEKLYHFKDNRESLVMPSLEDEFDRGLYSTFLSYLEEDNFSYKLKKNVDNRGWLAEFIKSKSMGQIFISKTKPGITRGNHWHHTKVEKFLVIQGDAVIRFRNVHSDKIIEYKVSGEVPEVVDIPVGYTHSIQNTGTEDMITLFWACEIFNPEKPDTYFVEV</sequence>
<dbReference type="Pfam" id="PF01370">
    <property type="entry name" value="Epimerase"/>
    <property type="match status" value="1"/>
</dbReference>
<dbReference type="InterPro" id="IPR001509">
    <property type="entry name" value="Epimerase_deHydtase"/>
</dbReference>
<evidence type="ECO:0000313" key="3">
    <source>
        <dbReference type="EMBL" id="MDZ5473318.1"/>
    </source>
</evidence>
<keyword evidence="4" id="KW-1185">Reference proteome</keyword>
<protein>
    <submittedName>
        <fullName evidence="3">NAD-dependent epimerase/dehydratase family protein</fullName>
    </submittedName>
</protein>
<dbReference type="Proteomes" id="UP001290455">
    <property type="component" value="Unassembled WGS sequence"/>
</dbReference>
<dbReference type="InterPro" id="IPR014710">
    <property type="entry name" value="RmlC-like_jellyroll"/>
</dbReference>
<dbReference type="InterPro" id="IPR036291">
    <property type="entry name" value="NAD(P)-bd_dom_sf"/>
</dbReference>
<dbReference type="Gene3D" id="3.40.50.720">
    <property type="entry name" value="NAD(P)-binding Rossmann-like Domain"/>
    <property type="match status" value="1"/>
</dbReference>